<keyword evidence="5" id="KW-1185">Reference proteome</keyword>
<dbReference type="Proteomes" id="UP000027997">
    <property type="component" value="Unassembled WGS sequence"/>
</dbReference>
<dbReference type="RefSeq" id="WP_020585176.1">
    <property type="nucleotide sequence ID" value="NZ_JOJP01000001.1"/>
</dbReference>
<dbReference type="CDD" id="cd04301">
    <property type="entry name" value="NAT_SF"/>
    <property type="match status" value="1"/>
</dbReference>
<dbReference type="EMBL" id="JOJP01000001">
    <property type="protein sequence ID" value="KEI70944.1"/>
    <property type="molecule type" value="Genomic_DNA"/>
</dbReference>
<dbReference type="SUPFAM" id="SSF55729">
    <property type="entry name" value="Acyl-CoA N-acyltransferases (Nat)"/>
    <property type="match status" value="1"/>
</dbReference>
<evidence type="ECO:0000256" key="2">
    <source>
        <dbReference type="ARBA" id="ARBA00023315"/>
    </source>
</evidence>
<evidence type="ECO:0000313" key="5">
    <source>
        <dbReference type="Proteomes" id="UP000027997"/>
    </source>
</evidence>
<dbReference type="Pfam" id="PF00583">
    <property type="entry name" value="Acetyltransf_1"/>
    <property type="match status" value="1"/>
</dbReference>
<keyword evidence="1 4" id="KW-0808">Transferase</keyword>
<gene>
    <name evidence="4" type="ORF">GV64_09520</name>
</gene>
<dbReference type="InterPro" id="IPR016181">
    <property type="entry name" value="Acyl_CoA_acyltransferase"/>
</dbReference>
<dbReference type="AlphaFoldDB" id="A0A081K9W8"/>
<dbReference type="GO" id="GO:0016747">
    <property type="term" value="F:acyltransferase activity, transferring groups other than amino-acyl groups"/>
    <property type="evidence" value="ECO:0007669"/>
    <property type="project" value="InterPro"/>
</dbReference>
<protein>
    <submittedName>
        <fullName evidence="4">GNAT family acetyltransferase</fullName>
    </submittedName>
</protein>
<dbReference type="STRING" id="305900.GV64_09520"/>
<name>A0A081K9W8_9GAMM</name>
<comment type="caution">
    <text evidence="4">The sequence shown here is derived from an EMBL/GenBank/DDBJ whole genome shotgun (WGS) entry which is preliminary data.</text>
</comment>
<evidence type="ECO:0000256" key="1">
    <source>
        <dbReference type="ARBA" id="ARBA00022679"/>
    </source>
</evidence>
<evidence type="ECO:0000259" key="3">
    <source>
        <dbReference type="PROSITE" id="PS51186"/>
    </source>
</evidence>
<proteinExistence type="predicted"/>
<feature type="domain" description="N-acetyltransferase" evidence="3">
    <location>
        <begin position="3"/>
        <end position="147"/>
    </location>
</feature>
<dbReference type="PROSITE" id="PS51186">
    <property type="entry name" value="GNAT"/>
    <property type="match status" value="1"/>
</dbReference>
<evidence type="ECO:0000313" key="4">
    <source>
        <dbReference type="EMBL" id="KEI70944.1"/>
    </source>
</evidence>
<sequence length="147" mass="17176">MTVIVREPEEADHRQWQDLFSNYQRFYRGHIPPETVDFTWQRIQDPASDMGGLVAELDGQLIGLTHFLYHDSTWNSKKSCYLEDLFVDKQARGCGAARLLIEQVEHIARESGAFRLYWHTQEYNGAARSLYDSIMPPSSFMVYRKNL</sequence>
<dbReference type="Gene3D" id="3.40.630.30">
    <property type="match status" value="1"/>
</dbReference>
<reference evidence="4 5" key="1">
    <citation type="submission" date="2014-06" db="EMBL/GenBank/DDBJ databases">
        <title>Whole Genome Sequences of Three Symbiotic Endozoicomonas Bacteria.</title>
        <authorList>
            <person name="Neave M.J."/>
            <person name="Apprill A."/>
            <person name="Voolstra C.R."/>
        </authorList>
    </citation>
    <scope>NUCLEOTIDE SEQUENCE [LARGE SCALE GENOMIC DNA]</scope>
    <source>
        <strain evidence="4 5">DSM 22380</strain>
    </source>
</reference>
<keyword evidence="2" id="KW-0012">Acyltransferase</keyword>
<dbReference type="PANTHER" id="PTHR43877:SF2">
    <property type="entry name" value="AMINOALKYLPHOSPHONATE N-ACETYLTRANSFERASE-RELATED"/>
    <property type="match status" value="1"/>
</dbReference>
<accession>A0A081K9W8</accession>
<dbReference type="eggNOG" id="COG0456">
    <property type="taxonomic scope" value="Bacteria"/>
</dbReference>
<dbReference type="InterPro" id="IPR050832">
    <property type="entry name" value="Bact_Acetyltransf"/>
</dbReference>
<organism evidence="4 5">
    <name type="scientific">Endozoicomonas elysicola</name>
    <dbReference type="NCBI Taxonomy" id="305900"/>
    <lineage>
        <taxon>Bacteria</taxon>
        <taxon>Pseudomonadati</taxon>
        <taxon>Pseudomonadota</taxon>
        <taxon>Gammaproteobacteria</taxon>
        <taxon>Oceanospirillales</taxon>
        <taxon>Endozoicomonadaceae</taxon>
        <taxon>Endozoicomonas</taxon>
    </lineage>
</organism>
<dbReference type="PANTHER" id="PTHR43877">
    <property type="entry name" value="AMINOALKYLPHOSPHONATE N-ACETYLTRANSFERASE-RELATED-RELATED"/>
    <property type="match status" value="1"/>
</dbReference>
<dbReference type="InterPro" id="IPR000182">
    <property type="entry name" value="GNAT_dom"/>
</dbReference>